<keyword evidence="11" id="KW-1185">Reference proteome</keyword>
<feature type="domain" description="CobQ/CobB/MinD/ParA nucleotide binding" evidence="8">
    <location>
        <begin position="12"/>
        <end position="189"/>
    </location>
</feature>
<dbReference type="InterPro" id="IPR027417">
    <property type="entry name" value="P-loop_NTPase"/>
</dbReference>
<keyword evidence="3 7" id="KW-0547">Nucleotide-binding</keyword>
<dbReference type="Gene3D" id="3.40.50.300">
    <property type="entry name" value="P-loop containing nucleotide triphosphate hydrolases"/>
    <property type="match status" value="1"/>
</dbReference>
<proteinExistence type="inferred from homology"/>
<evidence type="ECO:0000259" key="9">
    <source>
        <dbReference type="Pfam" id="PF07685"/>
    </source>
</evidence>
<organism evidence="10 11">
    <name type="scientific">Calderihabitans maritimus</name>
    <dbReference type="NCBI Taxonomy" id="1246530"/>
    <lineage>
        <taxon>Bacteria</taxon>
        <taxon>Bacillati</taxon>
        <taxon>Bacillota</taxon>
        <taxon>Clostridia</taxon>
        <taxon>Neomoorellales</taxon>
        <taxon>Calderihabitantaceae</taxon>
        <taxon>Calderihabitans</taxon>
    </lineage>
</organism>
<comment type="cofactor">
    <cofactor evidence="1 7">
        <name>Mg(2+)</name>
        <dbReference type="ChEBI" id="CHEBI:18420"/>
    </cofactor>
</comment>
<evidence type="ECO:0000313" key="10">
    <source>
        <dbReference type="EMBL" id="GAW91768.1"/>
    </source>
</evidence>
<feature type="domain" description="CobB/CobQ-like glutamine amidotransferase" evidence="9">
    <location>
        <begin position="255"/>
        <end position="445"/>
    </location>
</feature>
<dbReference type="CDD" id="cd05388">
    <property type="entry name" value="CobB_N"/>
    <property type="match status" value="1"/>
</dbReference>
<dbReference type="RefSeq" id="WP_088553247.1">
    <property type="nucleotide sequence ID" value="NZ_BDGJ01000032.1"/>
</dbReference>
<dbReference type="SUPFAM" id="SSF52540">
    <property type="entry name" value="P-loop containing nucleoside triphosphate hydrolases"/>
    <property type="match status" value="1"/>
</dbReference>
<dbReference type="InterPro" id="IPR011698">
    <property type="entry name" value="GATase_3"/>
</dbReference>
<dbReference type="AlphaFoldDB" id="A0A1Z5HQQ3"/>
<evidence type="ECO:0000256" key="4">
    <source>
        <dbReference type="ARBA" id="ARBA00022840"/>
    </source>
</evidence>
<dbReference type="UniPathway" id="UPA00148">
    <property type="reaction ID" value="UER00231"/>
</dbReference>
<reference evidence="11" key="1">
    <citation type="journal article" date="2017" name="Appl. Environ. Microbiol.">
        <title>Genomic Analysis of Calderihabitans maritimus KKC1, a Thermophilic, Hydrogenogenic, Carboxydotrophic Bacterium Isolated from Marine Sediment.</title>
        <authorList>
            <person name="Omae K."/>
            <person name="Yoneda Y."/>
            <person name="Fukuyama Y."/>
            <person name="Yoshida T."/>
            <person name="Sako Y."/>
        </authorList>
    </citation>
    <scope>NUCLEOTIDE SEQUENCE [LARGE SCALE GENOMIC DNA]</scope>
    <source>
        <strain evidence="11">KKC1</strain>
    </source>
</reference>
<dbReference type="GO" id="GO:0009236">
    <property type="term" value="P:cobalamin biosynthetic process"/>
    <property type="evidence" value="ECO:0007669"/>
    <property type="project" value="UniProtKB-UniRule"/>
</dbReference>
<keyword evidence="7" id="KW-0169">Cobalamin biosynthesis</keyword>
<evidence type="ECO:0000256" key="6">
    <source>
        <dbReference type="ARBA" id="ARBA00022962"/>
    </source>
</evidence>
<dbReference type="InterPro" id="IPR002586">
    <property type="entry name" value="CobQ/CobB/MinD/ParA_Nub-bd_dom"/>
</dbReference>
<evidence type="ECO:0000256" key="2">
    <source>
        <dbReference type="ARBA" id="ARBA00022598"/>
    </source>
</evidence>
<evidence type="ECO:0000256" key="1">
    <source>
        <dbReference type="ARBA" id="ARBA00001946"/>
    </source>
</evidence>
<feature type="site" description="Increases nucleophilicity of active site Cys" evidence="7">
    <location>
        <position position="441"/>
    </location>
</feature>
<dbReference type="EC" id="6.3.5.11" evidence="7"/>
<feature type="active site" description="Nucleophile" evidence="7">
    <location>
        <position position="337"/>
    </location>
</feature>
<gene>
    <name evidence="7" type="primary">cbiA</name>
    <name evidence="10" type="ORF">KKC1_09280</name>
</gene>
<comment type="catalytic activity">
    <reaction evidence="7">
        <text>cob(II)yrinate + 2 L-glutamine + 2 ATP + 2 H2O = cob(II)yrinate a,c diamide + 2 L-glutamate + 2 ADP + 2 phosphate + 2 H(+)</text>
        <dbReference type="Rhea" id="RHEA:26289"/>
        <dbReference type="ChEBI" id="CHEBI:15377"/>
        <dbReference type="ChEBI" id="CHEBI:15378"/>
        <dbReference type="ChEBI" id="CHEBI:29985"/>
        <dbReference type="ChEBI" id="CHEBI:30616"/>
        <dbReference type="ChEBI" id="CHEBI:43474"/>
        <dbReference type="ChEBI" id="CHEBI:58359"/>
        <dbReference type="ChEBI" id="CHEBI:58537"/>
        <dbReference type="ChEBI" id="CHEBI:58894"/>
        <dbReference type="ChEBI" id="CHEBI:456216"/>
        <dbReference type="EC" id="6.3.5.11"/>
    </reaction>
</comment>
<dbReference type="NCBIfam" id="TIGR00379">
    <property type="entry name" value="cobB"/>
    <property type="match status" value="1"/>
</dbReference>
<evidence type="ECO:0000256" key="3">
    <source>
        <dbReference type="ARBA" id="ARBA00022741"/>
    </source>
</evidence>
<dbReference type="PROSITE" id="PS51274">
    <property type="entry name" value="GATASE_COBBQ"/>
    <property type="match status" value="1"/>
</dbReference>
<dbReference type="GO" id="GO:0005524">
    <property type="term" value="F:ATP binding"/>
    <property type="evidence" value="ECO:0007669"/>
    <property type="project" value="UniProtKB-UniRule"/>
</dbReference>
<dbReference type="HAMAP" id="MF_00027">
    <property type="entry name" value="CobB_CbiA"/>
    <property type="match status" value="1"/>
</dbReference>
<evidence type="ECO:0000313" key="11">
    <source>
        <dbReference type="Proteomes" id="UP000197032"/>
    </source>
</evidence>
<sequence>MVQKLANIPRLVISAPQGQSGKTTITIGLIGALVARGFYVQPFKKGPDFIDPSWLSLVAGRSCRNLDCFFMDNDTLVGSFVQAAAGAHVAVIEGAMGLYDGIDLYGSGSTAQIAKIVRAPVLLVVDCRRMTRSVAAIVRGFKDFDPDLNVAGVILNNVARSRHQKMLTMAIEEYCGLPVLGCIPKYSGLVIPNRHLGLIPAVENENLQAVIDSIVAVARENLDLDRIMYLARQAPSLMIPGNMNSDRLSKKECTTIGVIRDRSFTFYYPENLECLERAGAKLVYIDALEATTLPDLDGLFIGGGFPEIFASQLADNRLLRHSIAERIEQGLPVYAECGGLMYLGRSIIKEERSYPMVGVLPFDVTMEAKPQGHGYTLMQVVRQNPFFSVNTTVKGHEFHNSRIVNLDQTQVKFAFKVQRGHGIDGEWDGIIYKNLLASYNHIHALGVKGWAENFVAAATNYAQTKEVYGKKSRAVREVM</sequence>
<protein>
    <recommendedName>
        <fullName evidence="7">Cobyrinate a,c-diamide synthase</fullName>
        <ecNumber evidence="7">6.3.5.11</ecNumber>
    </recommendedName>
    <alternativeName>
        <fullName evidence="7">Cobyrinic acid a,c-diamide synthetase</fullName>
    </alternativeName>
</protein>
<dbReference type="NCBIfam" id="NF002204">
    <property type="entry name" value="PRK01077.1"/>
    <property type="match status" value="1"/>
</dbReference>
<dbReference type="CDD" id="cd03130">
    <property type="entry name" value="GATase1_CobB"/>
    <property type="match status" value="1"/>
</dbReference>
<evidence type="ECO:0000256" key="7">
    <source>
        <dbReference type="HAMAP-Rule" id="MF_00027"/>
    </source>
</evidence>
<dbReference type="EMBL" id="BDGJ01000032">
    <property type="protein sequence ID" value="GAW91768.1"/>
    <property type="molecule type" value="Genomic_DNA"/>
</dbReference>
<dbReference type="PANTHER" id="PTHR43873">
    <property type="entry name" value="COBYRINATE A,C-DIAMIDE SYNTHASE"/>
    <property type="match status" value="1"/>
</dbReference>
<comment type="domain">
    <text evidence="7">Comprises of two domains. The C-terminal domain contains the binding site for glutamine and catalyzes the hydrolysis of this substrate to glutamate and ammonia. The N-terminal domain is anticipated to bind ATP and cobyrinate and catalyzes the ultimate synthesis of the diamide product. The ammonia produced via the glutaminase domain is probably translocated to the adjacent domain via a molecular tunnel, where it reacts with an activated intermediate.</text>
</comment>
<comment type="similarity">
    <text evidence="7">Belongs to the CobB/CbiA family.</text>
</comment>
<keyword evidence="5 7" id="KW-0460">Magnesium</keyword>
<keyword evidence="2 7" id="KW-0436">Ligase</keyword>
<dbReference type="GO" id="GO:0042242">
    <property type="term" value="F:cobyrinic acid a,c-diamide synthase activity"/>
    <property type="evidence" value="ECO:0007669"/>
    <property type="project" value="UniProtKB-UniRule"/>
</dbReference>
<dbReference type="Gene3D" id="3.40.50.880">
    <property type="match status" value="1"/>
</dbReference>
<comment type="function">
    <text evidence="7">Catalyzes the ATP-dependent amidation of the two carboxylate groups at positions a and c of cobyrinate, using either L-glutamine or ammonia as the nitrogen source.</text>
</comment>
<accession>A0A1Z5HQQ3</accession>
<comment type="miscellaneous">
    <text evidence="7">The a and c carboxylates of cobyrinate are activated for nucleophilic attack via formation of a phosphorylated intermediate by ATP. CbiA catalyzes first the amidation of the c-carboxylate, and then that of the a-carboxylate.</text>
</comment>
<dbReference type="InterPro" id="IPR029062">
    <property type="entry name" value="Class_I_gatase-like"/>
</dbReference>
<dbReference type="OrthoDB" id="9764035at2"/>
<dbReference type="Pfam" id="PF07685">
    <property type="entry name" value="GATase_3"/>
    <property type="match status" value="1"/>
</dbReference>
<dbReference type="InterPro" id="IPR004484">
    <property type="entry name" value="CbiA/CobB_synth"/>
</dbReference>
<comment type="pathway">
    <text evidence="7">Cofactor biosynthesis; adenosylcobalamin biosynthesis; cob(II)yrinate a,c-diamide from sirohydrochlorin (anaerobic route): step 10/10.</text>
</comment>
<keyword evidence="4 7" id="KW-0067">ATP-binding</keyword>
<dbReference type="PANTHER" id="PTHR43873:SF1">
    <property type="entry name" value="COBYRINATE A,C-DIAMIDE SYNTHASE"/>
    <property type="match status" value="1"/>
</dbReference>
<evidence type="ECO:0000259" key="8">
    <source>
        <dbReference type="Pfam" id="PF01656"/>
    </source>
</evidence>
<keyword evidence="6 7" id="KW-0315">Glutamine amidotransferase</keyword>
<dbReference type="SUPFAM" id="SSF52317">
    <property type="entry name" value="Class I glutamine amidotransferase-like"/>
    <property type="match status" value="1"/>
</dbReference>
<dbReference type="Proteomes" id="UP000197032">
    <property type="component" value="Unassembled WGS sequence"/>
</dbReference>
<evidence type="ECO:0000256" key="5">
    <source>
        <dbReference type="ARBA" id="ARBA00022842"/>
    </source>
</evidence>
<dbReference type="Pfam" id="PF01656">
    <property type="entry name" value="CbiA"/>
    <property type="match status" value="1"/>
</dbReference>
<comment type="caution">
    <text evidence="10">The sequence shown here is derived from an EMBL/GenBank/DDBJ whole genome shotgun (WGS) entry which is preliminary data.</text>
</comment>
<name>A0A1Z5HQQ3_9FIRM</name>